<sequence>METLGIKTIFEIFKNKNILITGHTGFKGAWLSKLLLEVGSNISGISLKANDLSLYNLLGLDNQLNSYILDIRDVDNIKKIVLDINPDIIFHLAAQPLVIDSYNNPLYTFETNVIGTINLMEAMRQLNNLECAVMITTDKVYDNKEWVWGYRENDSLGGHDPYSASKACSEIAIKSYKKSFFKDLNIVSVRAGNVIGGGDFADNRIIPDIVRAIEKNIPVELRNPNSVRPWQHVLDVLYGYLLLAYNIINKNDVSDSYNFAPIDEGNKFTVEYITKSFIDNIGKGSYKINIQDTDKKEMNMLRLDSSLARKELKWNERFSTEEAIKQTAIWYKEYLNNNDLNIITNKQIKEYIN</sequence>
<organism evidence="2 3">
    <name type="scientific">Brachyspira hampsonii</name>
    <dbReference type="NCBI Taxonomy" id="1287055"/>
    <lineage>
        <taxon>Bacteria</taxon>
        <taxon>Pseudomonadati</taxon>
        <taxon>Spirochaetota</taxon>
        <taxon>Spirochaetia</taxon>
        <taxon>Brachyspirales</taxon>
        <taxon>Brachyspiraceae</taxon>
        <taxon>Brachyspira</taxon>
    </lineage>
</organism>
<dbReference type="InterPro" id="IPR013445">
    <property type="entry name" value="CDP_4_6_deHydtase"/>
</dbReference>
<dbReference type="InterPro" id="IPR016040">
    <property type="entry name" value="NAD(P)-bd_dom"/>
</dbReference>
<evidence type="ECO:0000313" key="2">
    <source>
        <dbReference type="EMBL" id="OEJ15959.1"/>
    </source>
</evidence>
<protein>
    <submittedName>
        <fullName evidence="2">CDP-glucose 4,6-dehydratase</fullName>
    </submittedName>
</protein>
<name>A0A1E5NID5_9SPIR</name>
<dbReference type="Gene3D" id="3.90.25.10">
    <property type="entry name" value="UDP-galactose 4-epimerase, domain 1"/>
    <property type="match status" value="1"/>
</dbReference>
<dbReference type="Gene3D" id="3.40.50.720">
    <property type="entry name" value="NAD(P)-binding Rossmann-like Domain"/>
    <property type="match status" value="1"/>
</dbReference>
<dbReference type="EMBL" id="MDCO01000001">
    <property type="protein sequence ID" value="OEJ15959.1"/>
    <property type="molecule type" value="Genomic_DNA"/>
</dbReference>
<feature type="domain" description="NAD(P)-binding" evidence="1">
    <location>
        <begin position="19"/>
        <end position="327"/>
    </location>
</feature>
<dbReference type="Proteomes" id="UP000095247">
    <property type="component" value="Unassembled WGS sequence"/>
</dbReference>
<dbReference type="AlphaFoldDB" id="A0A1E5NID5"/>
<evidence type="ECO:0000313" key="3">
    <source>
        <dbReference type="Proteomes" id="UP000095247"/>
    </source>
</evidence>
<dbReference type="NCBIfam" id="TIGR02622">
    <property type="entry name" value="CDP_4_6_dhtase"/>
    <property type="match status" value="1"/>
</dbReference>
<dbReference type="RefSeq" id="WP_069725430.1">
    <property type="nucleotide sequence ID" value="NZ_MDCO01000001.1"/>
</dbReference>
<dbReference type="PANTHER" id="PTHR43000">
    <property type="entry name" value="DTDP-D-GLUCOSE 4,6-DEHYDRATASE-RELATED"/>
    <property type="match status" value="1"/>
</dbReference>
<proteinExistence type="predicted"/>
<accession>A0A1E5NID5</accession>
<evidence type="ECO:0000259" key="1">
    <source>
        <dbReference type="Pfam" id="PF16363"/>
    </source>
</evidence>
<comment type="caution">
    <text evidence="2">The sequence shown here is derived from an EMBL/GenBank/DDBJ whole genome shotgun (WGS) entry which is preliminary data.</text>
</comment>
<dbReference type="SUPFAM" id="SSF51735">
    <property type="entry name" value="NAD(P)-binding Rossmann-fold domains"/>
    <property type="match status" value="1"/>
</dbReference>
<dbReference type="InterPro" id="IPR036291">
    <property type="entry name" value="NAD(P)-bd_dom_sf"/>
</dbReference>
<dbReference type="Pfam" id="PF16363">
    <property type="entry name" value="GDP_Man_Dehyd"/>
    <property type="match status" value="1"/>
</dbReference>
<gene>
    <name evidence="2" type="ORF">BFL38_10910</name>
</gene>
<reference evidence="2 3" key="1">
    <citation type="submission" date="2016-08" db="EMBL/GenBank/DDBJ databases">
        <title>Characterization and recognition of Brachyspira hampsonii sp. nov., a novel intestinal spirochete that is pathogenic to pigs.</title>
        <authorList>
            <person name="Mirajkar N."/>
            <person name="La T."/>
            <person name="Phillips N."/>
            <person name="Hampson D."/>
            <person name="Gebhart C."/>
        </authorList>
    </citation>
    <scope>NUCLEOTIDE SEQUENCE [LARGE SCALE GENOMIC DNA]</scope>
    <source>
        <strain evidence="2 3">P280/1</strain>
    </source>
</reference>